<reference evidence="2 3" key="1">
    <citation type="submission" date="2017-04" db="EMBL/GenBank/DDBJ databases">
        <authorList>
            <person name="Afonso C.L."/>
            <person name="Miller P.J."/>
            <person name="Scott M.A."/>
            <person name="Spackman E."/>
            <person name="Goraichik I."/>
            <person name="Dimitrov K.M."/>
            <person name="Suarez D.L."/>
            <person name="Swayne D.E."/>
        </authorList>
    </citation>
    <scope>NUCLEOTIDE SEQUENCE [LARGE SCALE GENOMIC DNA]</scope>
    <source>
        <strain evidence="2 3">DSM 21164</strain>
    </source>
</reference>
<keyword evidence="3" id="KW-1185">Reference proteome</keyword>
<feature type="compositionally biased region" description="Basic and acidic residues" evidence="1">
    <location>
        <begin position="175"/>
        <end position="191"/>
    </location>
</feature>
<dbReference type="EMBL" id="FWXO01000001">
    <property type="protein sequence ID" value="SMC33208.1"/>
    <property type="molecule type" value="Genomic_DNA"/>
</dbReference>
<evidence type="ECO:0000313" key="3">
    <source>
        <dbReference type="Proteomes" id="UP000192360"/>
    </source>
</evidence>
<dbReference type="OrthoDB" id="1068986at2"/>
<dbReference type="InterPro" id="IPR005901">
    <property type="entry name" value="GLPGLI"/>
</dbReference>
<feature type="region of interest" description="Disordered" evidence="1">
    <location>
        <begin position="159"/>
        <end position="191"/>
    </location>
</feature>
<feature type="region of interest" description="Disordered" evidence="1">
    <location>
        <begin position="282"/>
        <end position="303"/>
    </location>
</feature>
<dbReference type="STRING" id="504486.SAMN05660703_0228"/>
<dbReference type="AlphaFoldDB" id="A0A1W1YBU7"/>
<protein>
    <submittedName>
        <fullName evidence="2">GLPGLI family protein</fullName>
    </submittedName>
</protein>
<gene>
    <name evidence="2" type="ORF">SAMN05660703_0228</name>
</gene>
<name>A0A1W1YBU7_9FLAO</name>
<sequence>MKKGVLLSIAYLFFMAIGHSQDFQGKAVYQSKTSMDMDFGGREMSEEQKKRIKERMKSALEKTFILTFDRTSATYLEEEKLEQPGGGNGGFRVMAFGGGGGKYYKNIKNQTYTDQKEMFGKVFLIKDSLPKLNWVMSAETKQIGNYTCYKATATKPIDSTDFSNFRRPPPGQRGGNKDDANKDEVKKDSTDKKETLFRAIETPKEIEITAWYTLDVPISQGPGEYWGLPGLILEVNAGKTVILCSKIILNAEEKEIIEEPSKGKEVSQKEYNTILAEKMKEMSERFQGGNRGRDGGNQIRIRN</sequence>
<evidence type="ECO:0000313" key="2">
    <source>
        <dbReference type="EMBL" id="SMC33208.1"/>
    </source>
</evidence>
<proteinExistence type="predicted"/>
<dbReference type="Proteomes" id="UP000192360">
    <property type="component" value="Unassembled WGS sequence"/>
</dbReference>
<dbReference type="NCBIfam" id="TIGR01200">
    <property type="entry name" value="GLPGLI"/>
    <property type="match status" value="1"/>
</dbReference>
<evidence type="ECO:0000256" key="1">
    <source>
        <dbReference type="SAM" id="MobiDB-lite"/>
    </source>
</evidence>
<accession>A0A1W1YBU7</accession>
<organism evidence="2 3">
    <name type="scientific">Cellulophaga tyrosinoxydans</name>
    <dbReference type="NCBI Taxonomy" id="504486"/>
    <lineage>
        <taxon>Bacteria</taxon>
        <taxon>Pseudomonadati</taxon>
        <taxon>Bacteroidota</taxon>
        <taxon>Flavobacteriia</taxon>
        <taxon>Flavobacteriales</taxon>
        <taxon>Flavobacteriaceae</taxon>
        <taxon>Cellulophaga</taxon>
    </lineage>
</organism>
<dbReference type="RefSeq" id="WP_084059464.1">
    <property type="nucleotide sequence ID" value="NZ_FWXO01000001.1"/>
</dbReference>
<dbReference type="Pfam" id="PF09697">
    <property type="entry name" value="Porph_ging"/>
    <property type="match status" value="1"/>
</dbReference>